<feature type="region of interest" description="Disordered" evidence="1">
    <location>
        <begin position="41"/>
        <end position="60"/>
    </location>
</feature>
<protein>
    <submittedName>
        <fullName evidence="2">Uncharacterized protein</fullName>
    </submittedName>
</protein>
<comment type="caution">
    <text evidence="2">The sequence shown here is derived from an EMBL/GenBank/DDBJ whole genome shotgun (WGS) entry which is preliminary data.</text>
</comment>
<keyword evidence="3" id="KW-1185">Reference proteome</keyword>
<organism evidence="2 3">
    <name type="scientific">Cocos nucifera</name>
    <name type="common">Coconut palm</name>
    <dbReference type="NCBI Taxonomy" id="13894"/>
    <lineage>
        <taxon>Eukaryota</taxon>
        <taxon>Viridiplantae</taxon>
        <taxon>Streptophyta</taxon>
        <taxon>Embryophyta</taxon>
        <taxon>Tracheophyta</taxon>
        <taxon>Spermatophyta</taxon>
        <taxon>Magnoliopsida</taxon>
        <taxon>Liliopsida</taxon>
        <taxon>Arecaceae</taxon>
        <taxon>Arecoideae</taxon>
        <taxon>Cocoseae</taxon>
        <taxon>Attaleinae</taxon>
        <taxon>Cocos</taxon>
    </lineage>
</organism>
<reference evidence="2" key="2">
    <citation type="submission" date="2019-07" db="EMBL/GenBank/DDBJ databases">
        <authorList>
            <person name="Yang Y."/>
            <person name="Bocs S."/>
            <person name="Baudouin L."/>
        </authorList>
    </citation>
    <scope>NUCLEOTIDE SEQUENCE</scope>
    <source>
        <tissue evidence="2">Spear leaf of Hainan Tall coconut</tissue>
    </source>
</reference>
<evidence type="ECO:0000313" key="2">
    <source>
        <dbReference type="EMBL" id="KAG1363545.1"/>
    </source>
</evidence>
<accession>A0A8K0N9R6</accession>
<proteinExistence type="predicted"/>
<name>A0A8K0N9R6_COCNU</name>
<dbReference type="AlphaFoldDB" id="A0A8K0N9R6"/>
<evidence type="ECO:0000256" key="1">
    <source>
        <dbReference type="SAM" id="MobiDB-lite"/>
    </source>
</evidence>
<evidence type="ECO:0000313" key="3">
    <source>
        <dbReference type="Proteomes" id="UP000797356"/>
    </source>
</evidence>
<dbReference type="Proteomes" id="UP000797356">
    <property type="component" value="Chromosome 11"/>
</dbReference>
<dbReference type="EMBL" id="CM017882">
    <property type="protein sequence ID" value="KAG1363545.1"/>
    <property type="molecule type" value="Genomic_DNA"/>
</dbReference>
<sequence>MVEELKQLKVLLYSKLLHKDLLKKLYFRGLVPRGLMFSKEELKGQTNADPPKEKKKKEKKRRIFLSFSPTASCEAVAVKATIAETLEQKER</sequence>
<gene>
    <name evidence="2" type="ORF">COCNU_11G003720</name>
</gene>
<reference evidence="2" key="1">
    <citation type="journal article" date="2017" name="Gigascience">
        <title>The genome draft of coconut (Cocos nucifera).</title>
        <authorList>
            <person name="Xiao Y."/>
            <person name="Xu P."/>
            <person name="Fan H."/>
            <person name="Baudouin L."/>
            <person name="Xia W."/>
            <person name="Bocs S."/>
            <person name="Xu J."/>
            <person name="Li Q."/>
            <person name="Guo A."/>
            <person name="Zhou L."/>
            <person name="Li J."/>
            <person name="Wu Y."/>
            <person name="Ma Z."/>
            <person name="Armero A."/>
            <person name="Issali A.E."/>
            <person name="Liu N."/>
            <person name="Peng M."/>
            <person name="Yang Y."/>
        </authorList>
    </citation>
    <scope>NUCLEOTIDE SEQUENCE</scope>
    <source>
        <tissue evidence="2">Spear leaf of Hainan Tall coconut</tissue>
    </source>
</reference>